<dbReference type="PRINTS" id="PR00114">
    <property type="entry name" value="STPHPHTASE"/>
</dbReference>
<dbReference type="InterPro" id="IPR006186">
    <property type="entry name" value="Ser/Thr-sp_prot-phosphatase"/>
</dbReference>
<evidence type="ECO:0000313" key="3">
    <source>
        <dbReference type="EMBL" id="PPQ88944.1"/>
    </source>
</evidence>
<dbReference type="Pfam" id="PF00149">
    <property type="entry name" value="Metallophos"/>
    <property type="match status" value="1"/>
</dbReference>
<feature type="region of interest" description="Disordered" evidence="1">
    <location>
        <begin position="1"/>
        <end position="21"/>
    </location>
</feature>
<evidence type="ECO:0000256" key="1">
    <source>
        <dbReference type="SAM" id="MobiDB-lite"/>
    </source>
</evidence>
<dbReference type="Proteomes" id="UP000283269">
    <property type="component" value="Unassembled WGS sequence"/>
</dbReference>
<protein>
    <recommendedName>
        <fullName evidence="2">Serine/threonine specific protein phosphatases domain-containing protein</fullName>
    </recommendedName>
</protein>
<reference evidence="3 4" key="1">
    <citation type="journal article" date="2018" name="Evol. Lett.">
        <title>Horizontal gene cluster transfer increased hallucinogenic mushroom diversity.</title>
        <authorList>
            <person name="Reynolds H.T."/>
            <person name="Vijayakumar V."/>
            <person name="Gluck-Thaler E."/>
            <person name="Korotkin H.B."/>
            <person name="Matheny P.B."/>
            <person name="Slot J.C."/>
        </authorList>
    </citation>
    <scope>NUCLEOTIDE SEQUENCE [LARGE SCALE GENOMIC DNA]</scope>
    <source>
        <strain evidence="3 4">2631</strain>
    </source>
</reference>
<dbReference type="PANTHER" id="PTHR45673">
    <property type="entry name" value="SERINE/THREONINE-PROTEIN PHOSPHATASE 2B CATALYTIC SUBUNIT 1-RELATED"/>
    <property type="match status" value="1"/>
</dbReference>
<proteinExistence type="predicted"/>
<dbReference type="STRING" id="93625.A0A409XDY5"/>
<dbReference type="SUPFAM" id="SSF56300">
    <property type="entry name" value="Metallo-dependent phosphatases"/>
    <property type="match status" value="1"/>
</dbReference>
<dbReference type="InterPro" id="IPR004843">
    <property type="entry name" value="Calcineurin-like_PHP"/>
</dbReference>
<name>A0A409XDY5_PSICY</name>
<dbReference type="AlphaFoldDB" id="A0A409XDY5"/>
<dbReference type="SMART" id="SM00156">
    <property type="entry name" value="PP2Ac"/>
    <property type="match status" value="1"/>
</dbReference>
<organism evidence="3 4">
    <name type="scientific">Psilocybe cyanescens</name>
    <dbReference type="NCBI Taxonomy" id="93625"/>
    <lineage>
        <taxon>Eukaryota</taxon>
        <taxon>Fungi</taxon>
        <taxon>Dikarya</taxon>
        <taxon>Basidiomycota</taxon>
        <taxon>Agaricomycotina</taxon>
        <taxon>Agaricomycetes</taxon>
        <taxon>Agaricomycetidae</taxon>
        <taxon>Agaricales</taxon>
        <taxon>Agaricineae</taxon>
        <taxon>Strophariaceae</taxon>
        <taxon>Psilocybe</taxon>
    </lineage>
</organism>
<dbReference type="InterPro" id="IPR043360">
    <property type="entry name" value="PP2B"/>
</dbReference>
<comment type="caution">
    <text evidence="3">The sequence shown here is derived from an EMBL/GenBank/DDBJ whole genome shotgun (WGS) entry which is preliminary data.</text>
</comment>
<dbReference type="InterPro" id="IPR029052">
    <property type="entry name" value="Metallo-depent_PP-like"/>
</dbReference>
<evidence type="ECO:0000313" key="4">
    <source>
        <dbReference type="Proteomes" id="UP000283269"/>
    </source>
</evidence>
<evidence type="ECO:0000259" key="2">
    <source>
        <dbReference type="SMART" id="SM00156"/>
    </source>
</evidence>
<gene>
    <name evidence="3" type="ORF">CVT25_004295</name>
</gene>
<dbReference type="InParanoid" id="A0A409XDY5"/>
<dbReference type="EMBL" id="NHYD01001979">
    <property type="protein sequence ID" value="PPQ88944.1"/>
    <property type="molecule type" value="Genomic_DNA"/>
</dbReference>
<keyword evidence="4" id="KW-1185">Reference proteome</keyword>
<sequence>MHGFENSGQSSSATPTERNTNTATLRLQTLSQSTASYSMTTRTYSAASSLTNDTDYGIQYTHRALSPVLYDSDYRQDRNQNSNTYSSPARVAADSYFPGRMLIDEVTEEEIVNAQEPLPNLTPEYLKSHFLQEGRLTDGQALHIINTATDIFSGEPNLVHIESPVTICGDICGQYLDLMKVFEVSSSKLQDNLYLFLGDYANGEAHGVEVRPRVPLCRAVSFNPCQFRTRVEWCYYEDVMNAATAVKASHSNMNASDTGVNFCVITVPTLFYSGLQKYTETVYEAFLRSFRSLPISALIDERINRFVEIGSYGLLCDLVYSDPLPDFDNETGPTNNNLGLASRAVSGATFIYSSMRRGRPSGYYTYEGVCQFLDLNDLLFIITGHNIQSLTGYKMYHRTEKYNIPSVFRISSKSNYRNTPRIPGVVLIYANQKMHIRKFVSYPATNGAPRVLDTRRRVIQSKILAIGRFMLLLGMIRCAYYLFVPRAHSD</sequence>
<dbReference type="Gene3D" id="3.60.21.10">
    <property type="match status" value="2"/>
</dbReference>
<dbReference type="GO" id="GO:0097720">
    <property type="term" value="P:calcineurin-mediated signaling"/>
    <property type="evidence" value="ECO:0007669"/>
    <property type="project" value="InterPro"/>
</dbReference>
<feature type="domain" description="Serine/threonine specific protein phosphatases" evidence="2">
    <location>
        <begin position="136"/>
        <end position="443"/>
    </location>
</feature>
<dbReference type="OrthoDB" id="5593063at2759"/>
<dbReference type="GO" id="GO:0033192">
    <property type="term" value="F:calmodulin-dependent protein phosphatase activity"/>
    <property type="evidence" value="ECO:0007669"/>
    <property type="project" value="InterPro"/>
</dbReference>
<accession>A0A409XDY5</accession>